<gene>
    <name evidence="4" type="ORF">E4U60_002681</name>
</gene>
<comment type="caution">
    <text evidence="4">The sequence shown here is derived from an EMBL/GenBank/DDBJ whole genome shotgun (WGS) entry which is preliminary data.</text>
</comment>
<protein>
    <recommendedName>
        <fullName evidence="3">RING-type domain-containing protein</fullName>
    </recommendedName>
</protein>
<dbReference type="InterPro" id="IPR013083">
    <property type="entry name" value="Znf_RING/FYVE/PHD"/>
</dbReference>
<feature type="compositionally biased region" description="Polar residues" evidence="2">
    <location>
        <begin position="140"/>
        <end position="151"/>
    </location>
</feature>
<evidence type="ECO:0000256" key="2">
    <source>
        <dbReference type="SAM" id="MobiDB-lite"/>
    </source>
</evidence>
<dbReference type="SUPFAM" id="SSF57850">
    <property type="entry name" value="RING/U-box"/>
    <property type="match status" value="1"/>
</dbReference>
<evidence type="ECO:0000259" key="3">
    <source>
        <dbReference type="PROSITE" id="PS50089"/>
    </source>
</evidence>
<dbReference type="AlphaFoldDB" id="A0A9P7MB91"/>
<proteinExistence type="predicted"/>
<dbReference type="Proteomes" id="UP000706124">
    <property type="component" value="Unassembled WGS sequence"/>
</dbReference>
<evidence type="ECO:0000256" key="1">
    <source>
        <dbReference type="PROSITE-ProRule" id="PRU00175"/>
    </source>
</evidence>
<organism evidence="4 5">
    <name type="scientific">Claviceps pazoutovae</name>
    <dbReference type="NCBI Taxonomy" id="1649127"/>
    <lineage>
        <taxon>Eukaryota</taxon>
        <taxon>Fungi</taxon>
        <taxon>Dikarya</taxon>
        <taxon>Ascomycota</taxon>
        <taxon>Pezizomycotina</taxon>
        <taxon>Sordariomycetes</taxon>
        <taxon>Hypocreomycetidae</taxon>
        <taxon>Hypocreales</taxon>
        <taxon>Clavicipitaceae</taxon>
        <taxon>Claviceps</taxon>
    </lineage>
</organism>
<keyword evidence="5" id="KW-1185">Reference proteome</keyword>
<dbReference type="Gene3D" id="3.30.40.10">
    <property type="entry name" value="Zinc/RING finger domain, C3HC4 (zinc finger)"/>
    <property type="match status" value="1"/>
</dbReference>
<feature type="compositionally biased region" description="Basic and acidic residues" evidence="2">
    <location>
        <begin position="114"/>
        <end position="129"/>
    </location>
</feature>
<dbReference type="InterPro" id="IPR001841">
    <property type="entry name" value="Znf_RING"/>
</dbReference>
<feature type="domain" description="RING-type" evidence="3">
    <location>
        <begin position="161"/>
        <end position="206"/>
    </location>
</feature>
<feature type="region of interest" description="Disordered" evidence="2">
    <location>
        <begin position="102"/>
        <end position="151"/>
    </location>
</feature>
<name>A0A9P7MB91_9HYPO</name>
<keyword evidence="1" id="KW-0479">Metal-binding</keyword>
<evidence type="ECO:0000313" key="5">
    <source>
        <dbReference type="Proteomes" id="UP000706124"/>
    </source>
</evidence>
<dbReference type="OrthoDB" id="8062037at2759"/>
<dbReference type="EMBL" id="SRPO01000223">
    <property type="protein sequence ID" value="KAG5936258.1"/>
    <property type="molecule type" value="Genomic_DNA"/>
</dbReference>
<evidence type="ECO:0000313" key="4">
    <source>
        <dbReference type="EMBL" id="KAG5936258.1"/>
    </source>
</evidence>
<accession>A0A9P7MB91</accession>
<dbReference type="PROSITE" id="PS50089">
    <property type="entry name" value="ZF_RING_2"/>
    <property type="match status" value="1"/>
</dbReference>
<reference evidence="4 5" key="1">
    <citation type="journal article" date="2020" name="bioRxiv">
        <title>Whole genome comparisons of ergot fungi reveals the divergence and evolution of species within the genus Claviceps are the result of varying mechanisms driving genome evolution and host range expansion.</title>
        <authorList>
            <person name="Wyka S.A."/>
            <person name="Mondo S.J."/>
            <person name="Liu M."/>
            <person name="Dettman J."/>
            <person name="Nalam V."/>
            <person name="Broders K.D."/>
        </authorList>
    </citation>
    <scope>NUCLEOTIDE SEQUENCE [LARGE SCALE GENOMIC DNA]</scope>
    <source>
        <strain evidence="4 5">CCC 1485</strain>
    </source>
</reference>
<keyword evidence="1" id="KW-0863">Zinc-finger</keyword>
<dbReference type="GO" id="GO:0008270">
    <property type="term" value="F:zinc ion binding"/>
    <property type="evidence" value="ECO:0007669"/>
    <property type="project" value="UniProtKB-KW"/>
</dbReference>
<sequence>MAPSKSTVRSLSTKLARRSFTRLLLGKNNSFHTSQETLEPRYPIDDDDMEAVSLPRRFSQCSTICARKSPTLTGTTLVAVGSTGQASTEELSTEASIEQARIRTGERAQSQLSDSEHQIEDSRPEDVDATRPAPPRRTDSGLSQALTASTPLNSDERPAFCSMCGGVFGEDREKAREILVYLPCGHVFGDKCLFRYMSKSSGAGRCHNHPCISIRHMCEHMTMPTTTPMPHTFNDVSRTVLPWNCEFCSSPKGLKLLRSIAKLGAKVRKLEAQKRNRRKPAMDFALNSRLRFYTSSLEQAEKRLDEAQRVCWTSRWDELRVGEKKQRGWSWQRVRGLSRDDADSADT</sequence>
<keyword evidence="1" id="KW-0862">Zinc</keyword>